<feature type="transmembrane region" description="Helical" evidence="6">
    <location>
        <begin position="137"/>
        <end position="156"/>
    </location>
</feature>
<feature type="transmembrane region" description="Helical" evidence="6">
    <location>
        <begin position="230"/>
        <end position="249"/>
    </location>
</feature>
<dbReference type="InterPro" id="IPR036259">
    <property type="entry name" value="MFS_trans_sf"/>
</dbReference>
<feature type="transmembrane region" description="Helical" evidence="6">
    <location>
        <begin position="163"/>
        <end position="185"/>
    </location>
</feature>
<feature type="transmembrane region" description="Helical" evidence="6">
    <location>
        <begin position="73"/>
        <end position="94"/>
    </location>
</feature>
<accession>A0A9W9CC61</accession>
<sequence>MSAILFLMLGLITTVTGVFCFWFMPDSVLNARFLNEKEKSIAVERIRGNFQGMGNRTWQWYQFFEAFKDPRTYLYVLFSLLMNIPNGGITTFGSLTIKSFGFGPRLALLLGAPAGVFDLGGKLLFTWLSDKYRDRSLYAGIAILFAMVGGVFMIALPQDAKAGLLVGYYMTSVAGASWGLVMVMISNNTLGYTKKATVNGLQILAYGAGNWIGPQTFRSSQAPEYYTGKLLMAVMYGASACVLLLIRVVNWRENKRRDRVQAESGTAEVTEEVERAKFMGLTDFEQTHFRYIL</sequence>
<gene>
    <name evidence="7" type="ORF">N0V89_006434</name>
</gene>
<name>A0A9W9CC61_9PLEO</name>
<dbReference type="PANTHER" id="PTHR43791:SF1">
    <property type="entry name" value="ALLANTOATE PERMEASE"/>
    <property type="match status" value="1"/>
</dbReference>
<comment type="caution">
    <text evidence="7">The sequence shown here is derived from an EMBL/GenBank/DDBJ whole genome shotgun (WGS) entry which is preliminary data.</text>
</comment>
<evidence type="ECO:0000313" key="8">
    <source>
        <dbReference type="Proteomes" id="UP001140513"/>
    </source>
</evidence>
<evidence type="ECO:0000256" key="2">
    <source>
        <dbReference type="ARBA" id="ARBA00022448"/>
    </source>
</evidence>
<protein>
    <recommendedName>
        <fullName evidence="9">MFS general substrate transporter</fullName>
    </recommendedName>
</protein>
<comment type="subcellular location">
    <subcellularLocation>
        <location evidence="1">Membrane</location>
        <topology evidence="1">Multi-pass membrane protein</topology>
    </subcellularLocation>
</comment>
<proteinExistence type="predicted"/>
<keyword evidence="2" id="KW-0813">Transport</keyword>
<evidence type="ECO:0008006" key="9">
    <source>
        <dbReference type="Google" id="ProtNLM"/>
    </source>
</evidence>
<reference evidence="7" key="1">
    <citation type="submission" date="2022-10" db="EMBL/GenBank/DDBJ databases">
        <title>Tapping the CABI collections for fungal endophytes: first genome assemblies for Collariella, Neodidymelliopsis, Ascochyta clinopodiicola, Didymella pomorum, Didymosphaeria variabile, Neocosmospora piperis and Neocucurbitaria cava.</title>
        <authorList>
            <person name="Hill R."/>
        </authorList>
    </citation>
    <scope>NUCLEOTIDE SEQUENCE</scope>
    <source>
        <strain evidence="7">IMI 356815</strain>
    </source>
</reference>
<keyword evidence="3 6" id="KW-0812">Transmembrane</keyword>
<dbReference type="InterPro" id="IPR011701">
    <property type="entry name" value="MFS"/>
</dbReference>
<keyword evidence="4 6" id="KW-1133">Transmembrane helix</keyword>
<dbReference type="RefSeq" id="XP_056072471.1">
    <property type="nucleotide sequence ID" value="XM_056215204.1"/>
</dbReference>
<feature type="transmembrane region" description="Helical" evidence="6">
    <location>
        <begin position="106"/>
        <end position="125"/>
    </location>
</feature>
<evidence type="ECO:0000256" key="6">
    <source>
        <dbReference type="SAM" id="Phobius"/>
    </source>
</evidence>
<dbReference type="EMBL" id="JAPEUX010000004">
    <property type="protein sequence ID" value="KAJ4354697.1"/>
    <property type="molecule type" value="Genomic_DNA"/>
</dbReference>
<keyword evidence="8" id="KW-1185">Reference proteome</keyword>
<organism evidence="7 8">
    <name type="scientific">Didymosphaeria variabile</name>
    <dbReference type="NCBI Taxonomy" id="1932322"/>
    <lineage>
        <taxon>Eukaryota</taxon>
        <taxon>Fungi</taxon>
        <taxon>Dikarya</taxon>
        <taxon>Ascomycota</taxon>
        <taxon>Pezizomycotina</taxon>
        <taxon>Dothideomycetes</taxon>
        <taxon>Pleosporomycetidae</taxon>
        <taxon>Pleosporales</taxon>
        <taxon>Massarineae</taxon>
        <taxon>Didymosphaeriaceae</taxon>
        <taxon>Didymosphaeria</taxon>
    </lineage>
</organism>
<dbReference type="PANTHER" id="PTHR43791">
    <property type="entry name" value="PERMEASE-RELATED"/>
    <property type="match status" value="1"/>
</dbReference>
<dbReference type="Pfam" id="PF07690">
    <property type="entry name" value="MFS_1"/>
    <property type="match status" value="1"/>
</dbReference>
<dbReference type="AlphaFoldDB" id="A0A9W9CC61"/>
<evidence type="ECO:0000313" key="7">
    <source>
        <dbReference type="EMBL" id="KAJ4354697.1"/>
    </source>
</evidence>
<evidence type="ECO:0000256" key="3">
    <source>
        <dbReference type="ARBA" id="ARBA00022692"/>
    </source>
</evidence>
<evidence type="ECO:0000256" key="1">
    <source>
        <dbReference type="ARBA" id="ARBA00004141"/>
    </source>
</evidence>
<dbReference type="OrthoDB" id="6730379at2759"/>
<dbReference type="GeneID" id="80909964"/>
<dbReference type="SUPFAM" id="SSF103473">
    <property type="entry name" value="MFS general substrate transporter"/>
    <property type="match status" value="1"/>
</dbReference>
<evidence type="ECO:0000256" key="4">
    <source>
        <dbReference type="ARBA" id="ARBA00022989"/>
    </source>
</evidence>
<keyword evidence="5 6" id="KW-0472">Membrane</keyword>
<dbReference type="GO" id="GO:0016020">
    <property type="term" value="C:membrane"/>
    <property type="evidence" value="ECO:0007669"/>
    <property type="project" value="UniProtKB-SubCell"/>
</dbReference>
<dbReference type="Proteomes" id="UP001140513">
    <property type="component" value="Unassembled WGS sequence"/>
</dbReference>
<dbReference type="GO" id="GO:0022857">
    <property type="term" value="F:transmembrane transporter activity"/>
    <property type="evidence" value="ECO:0007669"/>
    <property type="project" value="InterPro"/>
</dbReference>
<evidence type="ECO:0000256" key="5">
    <source>
        <dbReference type="ARBA" id="ARBA00023136"/>
    </source>
</evidence>
<dbReference type="Gene3D" id="1.20.1250.20">
    <property type="entry name" value="MFS general substrate transporter like domains"/>
    <property type="match status" value="1"/>
</dbReference>